<dbReference type="Gene3D" id="3.50.50.60">
    <property type="entry name" value="FAD/NAD(P)-binding domain"/>
    <property type="match status" value="2"/>
</dbReference>
<dbReference type="SUPFAM" id="SSF54373">
    <property type="entry name" value="FAD-linked reductases, C-terminal domain"/>
    <property type="match status" value="1"/>
</dbReference>
<dbReference type="Proteomes" id="UP000199021">
    <property type="component" value="Unassembled WGS sequence"/>
</dbReference>
<dbReference type="PANTHER" id="PTHR43563:SF14">
    <property type="entry name" value="AMINE OXIDASE"/>
    <property type="match status" value="1"/>
</dbReference>
<dbReference type="GO" id="GO:0016491">
    <property type="term" value="F:oxidoreductase activity"/>
    <property type="evidence" value="ECO:0007669"/>
    <property type="project" value="InterPro"/>
</dbReference>
<accession>A0A1H9ASJ4</accession>
<dbReference type="PANTHER" id="PTHR43563">
    <property type="entry name" value="AMINE OXIDASE"/>
    <property type="match status" value="1"/>
</dbReference>
<dbReference type="RefSeq" id="WP_090165394.1">
    <property type="nucleotide sequence ID" value="NZ_FOFB01000002.1"/>
</dbReference>
<comment type="similarity">
    <text evidence="1">Belongs to the flavin monoamine oxidase family.</text>
</comment>
<dbReference type="EMBL" id="FOFB01000002">
    <property type="protein sequence ID" value="SEP79744.1"/>
    <property type="molecule type" value="Genomic_DNA"/>
</dbReference>
<organism evidence="3 4">
    <name type="scientific">Neolewinella agarilytica</name>
    <dbReference type="NCBI Taxonomy" id="478744"/>
    <lineage>
        <taxon>Bacteria</taxon>
        <taxon>Pseudomonadati</taxon>
        <taxon>Bacteroidota</taxon>
        <taxon>Saprospiria</taxon>
        <taxon>Saprospirales</taxon>
        <taxon>Lewinellaceae</taxon>
        <taxon>Neolewinella</taxon>
    </lineage>
</organism>
<sequence length="350" mass="38722">MEKTETLIIGAGLAGLTAAYELHKAGKPFLLLEARDRIGGRILTSRVKGESPLELGATWFGKKHTALVSLLEELKIPSFEQVTGGRAIYEAISTSPAQVVQLPHNDEPSYRIAGGSDTLVRKLAELSLSEESFHLKETVKSITLKEEKLLVTTDQGRYLANRVISTLPPYLLANSIEITPALPDAFVSIANSTHTWMGESIKVGLRYASPFWRADGGPGGTIFSNVGPVSEMYDHTNVEDNHYALKGFLNGAYHSLTREERCDLVLNQLRKYYGDVVDSYTSYEEAVWRHESHTFLPYEEHLLPHQHNGHPIFRKAYLDGRLLLAGAETAVLYPGYMDGAVRSGQRVAAL</sequence>
<dbReference type="InterPro" id="IPR002937">
    <property type="entry name" value="Amino_oxidase"/>
</dbReference>
<dbReference type="InterPro" id="IPR050703">
    <property type="entry name" value="Flavin_MAO"/>
</dbReference>
<dbReference type="InterPro" id="IPR036188">
    <property type="entry name" value="FAD/NAD-bd_sf"/>
</dbReference>
<reference evidence="4" key="1">
    <citation type="submission" date="2016-10" db="EMBL/GenBank/DDBJ databases">
        <authorList>
            <person name="Varghese N."/>
            <person name="Submissions S."/>
        </authorList>
    </citation>
    <scope>NUCLEOTIDE SEQUENCE [LARGE SCALE GENOMIC DNA]</scope>
    <source>
        <strain evidence="4">DSM 24740</strain>
    </source>
</reference>
<evidence type="ECO:0000256" key="1">
    <source>
        <dbReference type="ARBA" id="ARBA00005995"/>
    </source>
</evidence>
<dbReference type="InParanoid" id="A0A1H9ASJ4"/>
<dbReference type="FunCoup" id="A0A1H9ASJ4">
    <property type="interactions" value="102"/>
</dbReference>
<feature type="domain" description="Amine oxidase" evidence="2">
    <location>
        <begin position="13"/>
        <end position="91"/>
    </location>
</feature>
<dbReference type="AlphaFoldDB" id="A0A1H9ASJ4"/>
<dbReference type="Gene3D" id="3.90.660.10">
    <property type="match status" value="1"/>
</dbReference>
<evidence type="ECO:0000313" key="3">
    <source>
        <dbReference type="EMBL" id="SEP79744.1"/>
    </source>
</evidence>
<name>A0A1H9ASJ4_9BACT</name>
<dbReference type="SUPFAM" id="SSF51905">
    <property type="entry name" value="FAD/NAD(P)-binding domain"/>
    <property type="match status" value="1"/>
</dbReference>
<protein>
    <submittedName>
        <fullName evidence="3">Monoamine oxidase</fullName>
    </submittedName>
</protein>
<dbReference type="OrthoDB" id="56323at2"/>
<proteinExistence type="inferred from homology"/>
<gene>
    <name evidence="3" type="ORF">SAMN05444359_102215</name>
</gene>
<dbReference type="Pfam" id="PF01593">
    <property type="entry name" value="Amino_oxidase"/>
    <property type="match status" value="2"/>
</dbReference>
<feature type="domain" description="Amine oxidase" evidence="2">
    <location>
        <begin position="106"/>
        <end position="349"/>
    </location>
</feature>
<dbReference type="STRING" id="478744.SAMN05444359_102215"/>
<evidence type="ECO:0000259" key="2">
    <source>
        <dbReference type="Pfam" id="PF01593"/>
    </source>
</evidence>
<keyword evidence="4" id="KW-1185">Reference proteome</keyword>
<dbReference type="PRINTS" id="PR00420">
    <property type="entry name" value="RNGMNOXGNASE"/>
</dbReference>
<evidence type="ECO:0000313" key="4">
    <source>
        <dbReference type="Proteomes" id="UP000199021"/>
    </source>
</evidence>